<accession>A0ACC3MLB0</accession>
<reference evidence="1" key="1">
    <citation type="submission" date="2023-07" db="EMBL/GenBank/DDBJ databases">
        <title>Black Yeasts Isolated from many extreme environments.</title>
        <authorList>
            <person name="Coleine C."/>
            <person name="Stajich J.E."/>
            <person name="Selbmann L."/>
        </authorList>
    </citation>
    <scope>NUCLEOTIDE SEQUENCE</scope>
    <source>
        <strain evidence="1">CCFEE 5714</strain>
    </source>
</reference>
<evidence type="ECO:0000313" key="1">
    <source>
        <dbReference type="EMBL" id="KAK3698288.1"/>
    </source>
</evidence>
<comment type="caution">
    <text evidence="1">The sequence shown here is derived from an EMBL/GenBank/DDBJ whole genome shotgun (WGS) entry which is preliminary data.</text>
</comment>
<dbReference type="Proteomes" id="UP001281147">
    <property type="component" value="Unassembled WGS sequence"/>
</dbReference>
<name>A0ACC3MLB0_9PEZI</name>
<sequence length="106" mass="11473">MELVFFAPPQHLMSLKDAIFATGAGSHPGLDNYTQCCFTTPGVGQFLPGDSANPAIGQPGKVEEVGEVRCEMLCVGQEIAKDAVEALKKVHPYETPAYEVYKIEPF</sequence>
<keyword evidence="2" id="KW-1185">Reference proteome</keyword>
<dbReference type="EMBL" id="JAUTXU010000212">
    <property type="protein sequence ID" value="KAK3698288.1"/>
    <property type="molecule type" value="Genomic_DNA"/>
</dbReference>
<gene>
    <name evidence="1" type="ORF">LTR37_016996</name>
</gene>
<organism evidence="1 2">
    <name type="scientific">Vermiconidia calcicola</name>
    <dbReference type="NCBI Taxonomy" id="1690605"/>
    <lineage>
        <taxon>Eukaryota</taxon>
        <taxon>Fungi</taxon>
        <taxon>Dikarya</taxon>
        <taxon>Ascomycota</taxon>
        <taxon>Pezizomycotina</taxon>
        <taxon>Dothideomycetes</taxon>
        <taxon>Dothideomycetidae</taxon>
        <taxon>Mycosphaerellales</taxon>
        <taxon>Extremaceae</taxon>
        <taxon>Vermiconidia</taxon>
    </lineage>
</organism>
<proteinExistence type="predicted"/>
<evidence type="ECO:0000313" key="2">
    <source>
        <dbReference type="Proteomes" id="UP001281147"/>
    </source>
</evidence>
<protein>
    <submittedName>
        <fullName evidence="1">Uncharacterized protein</fullName>
    </submittedName>
</protein>